<keyword evidence="2" id="KW-0456">Lyase</keyword>
<feature type="compositionally biased region" description="Basic residues" evidence="1">
    <location>
        <begin position="146"/>
        <end position="158"/>
    </location>
</feature>
<reference evidence="2" key="1">
    <citation type="submission" date="2020-02" db="EMBL/GenBank/DDBJ databases">
        <authorList>
            <person name="Meier V. D."/>
        </authorList>
    </citation>
    <scope>NUCLEOTIDE SEQUENCE</scope>
    <source>
        <strain evidence="2">AVDCRST_MAG88</strain>
    </source>
</reference>
<dbReference type="AlphaFoldDB" id="A0A6J4UQV4"/>
<feature type="compositionally biased region" description="Basic residues" evidence="1">
    <location>
        <begin position="275"/>
        <end position="300"/>
    </location>
</feature>
<feature type="compositionally biased region" description="Basic and acidic residues" evidence="1">
    <location>
        <begin position="40"/>
        <end position="63"/>
    </location>
</feature>
<dbReference type="EC" id="4.3.1.12" evidence="2"/>
<feature type="compositionally biased region" description="Basic residues" evidence="1">
    <location>
        <begin position="13"/>
        <end position="31"/>
    </location>
</feature>
<evidence type="ECO:0000256" key="1">
    <source>
        <dbReference type="SAM" id="MobiDB-lite"/>
    </source>
</evidence>
<feature type="non-terminal residue" evidence="2">
    <location>
        <position position="300"/>
    </location>
</feature>
<sequence length="300" mass="31709">ARGLAVANAAPRRGARQRHPLHAGRRRRARRAGAEGRLGLSDKRGAWAADDPRAGGAPRRGDRAAAGPARRHLPHRAADRRGVGQGDRAPGPARRGGANPPLHRRGGAGVHASLGGTHRPAVARARPRLVTDAGARRGAGVATTRRVARGRGAGRGRARPGGGGARGRYHLHRDPLADAGLRRRLAAPRHAHQRSRRLHPGDAGDPGGDGRARPRRRRRDGGGAGRGGGLHHPAARRPRRARTLRDRTGAGGGRHAAGPDRAGRDHALQVGRQRGAGHRGGPLRRRARRGDRPRPARRAV</sequence>
<feature type="compositionally biased region" description="Basic residues" evidence="1">
    <location>
        <begin position="186"/>
        <end position="198"/>
    </location>
</feature>
<feature type="compositionally biased region" description="Basic and acidic residues" evidence="1">
    <location>
        <begin position="257"/>
        <end position="267"/>
    </location>
</feature>
<feature type="compositionally biased region" description="Basic residues" evidence="1">
    <location>
        <begin position="233"/>
        <end position="242"/>
    </location>
</feature>
<evidence type="ECO:0000313" key="2">
    <source>
        <dbReference type="EMBL" id="CAA9555702.1"/>
    </source>
</evidence>
<gene>
    <name evidence="2" type="ORF">AVDCRST_MAG88-1096</name>
</gene>
<dbReference type="EMBL" id="CADCWM010000382">
    <property type="protein sequence ID" value="CAA9555702.1"/>
    <property type="molecule type" value="Genomic_DNA"/>
</dbReference>
<proteinExistence type="predicted"/>
<feature type="region of interest" description="Disordered" evidence="1">
    <location>
        <begin position="1"/>
        <end position="171"/>
    </location>
</feature>
<feature type="region of interest" description="Disordered" evidence="1">
    <location>
        <begin position="186"/>
        <end position="300"/>
    </location>
</feature>
<protein>
    <submittedName>
        <fullName evidence="2">Ornithine cyclodeaminase</fullName>
        <ecNumber evidence="2">4.3.1.12</ecNumber>
    </submittedName>
</protein>
<feature type="non-terminal residue" evidence="2">
    <location>
        <position position="1"/>
    </location>
</feature>
<feature type="compositionally biased region" description="Low complexity" evidence="1">
    <location>
        <begin position="136"/>
        <end position="145"/>
    </location>
</feature>
<accession>A0A6J4UQV4</accession>
<organism evidence="2">
    <name type="scientific">uncultured Thermomicrobiales bacterium</name>
    <dbReference type="NCBI Taxonomy" id="1645740"/>
    <lineage>
        <taxon>Bacteria</taxon>
        <taxon>Pseudomonadati</taxon>
        <taxon>Thermomicrobiota</taxon>
        <taxon>Thermomicrobia</taxon>
        <taxon>Thermomicrobiales</taxon>
        <taxon>environmental samples</taxon>
    </lineage>
</organism>
<dbReference type="GO" id="GO:0008473">
    <property type="term" value="F:ornithine cyclodeaminase activity"/>
    <property type="evidence" value="ECO:0007669"/>
    <property type="project" value="UniProtKB-EC"/>
</dbReference>
<name>A0A6J4UQV4_9BACT</name>
<feature type="compositionally biased region" description="Low complexity" evidence="1">
    <location>
        <begin position="88"/>
        <end position="101"/>
    </location>
</feature>